<reference evidence="2 3" key="1">
    <citation type="journal article" date="2016" name="Mol. Biol. Evol.">
        <title>Comparative Genomics of Early-Diverging Mushroom-Forming Fungi Provides Insights into the Origins of Lignocellulose Decay Capabilities.</title>
        <authorList>
            <person name="Nagy L.G."/>
            <person name="Riley R."/>
            <person name="Tritt A."/>
            <person name="Adam C."/>
            <person name="Daum C."/>
            <person name="Floudas D."/>
            <person name="Sun H."/>
            <person name="Yadav J.S."/>
            <person name="Pangilinan J."/>
            <person name="Larsson K.H."/>
            <person name="Matsuura K."/>
            <person name="Barry K."/>
            <person name="Labutti K."/>
            <person name="Kuo R."/>
            <person name="Ohm R.A."/>
            <person name="Bhattacharya S.S."/>
            <person name="Shirouzu T."/>
            <person name="Yoshinaga Y."/>
            <person name="Martin F.M."/>
            <person name="Grigoriev I.V."/>
            <person name="Hibbett D.S."/>
        </authorList>
    </citation>
    <scope>NUCLEOTIDE SEQUENCE [LARGE SCALE GENOMIC DNA]</scope>
    <source>
        <strain evidence="2 3">HHB14362 ss-1</strain>
    </source>
</reference>
<dbReference type="InterPro" id="IPR038718">
    <property type="entry name" value="SNF2-like_sf"/>
</dbReference>
<dbReference type="PANTHER" id="PTHR45629:SF7">
    <property type="entry name" value="DNA EXCISION REPAIR PROTEIN ERCC-6-RELATED"/>
    <property type="match status" value="1"/>
</dbReference>
<dbReference type="AlphaFoldDB" id="A0A165SCI3"/>
<dbReference type="InParanoid" id="A0A165SCI3"/>
<dbReference type="EMBL" id="KV425574">
    <property type="protein sequence ID" value="KZT24960.1"/>
    <property type="molecule type" value="Genomic_DNA"/>
</dbReference>
<dbReference type="PANTHER" id="PTHR45629">
    <property type="entry name" value="SNF2/RAD54 FAMILY MEMBER"/>
    <property type="match status" value="1"/>
</dbReference>
<gene>
    <name evidence="2" type="ORF">NEOLEDRAFT_380729</name>
</gene>
<dbReference type="OrthoDB" id="2682014at2759"/>
<evidence type="ECO:0000313" key="2">
    <source>
        <dbReference type="EMBL" id="KZT24960.1"/>
    </source>
</evidence>
<dbReference type="Gene3D" id="3.40.50.10810">
    <property type="entry name" value="Tandem AAA-ATPase domain"/>
    <property type="match status" value="1"/>
</dbReference>
<feature type="region of interest" description="Disordered" evidence="1">
    <location>
        <begin position="39"/>
        <end position="71"/>
    </location>
</feature>
<feature type="region of interest" description="Disordered" evidence="1">
    <location>
        <begin position="85"/>
        <end position="238"/>
    </location>
</feature>
<feature type="compositionally biased region" description="Polar residues" evidence="1">
    <location>
        <begin position="140"/>
        <end position="150"/>
    </location>
</feature>
<feature type="compositionally biased region" description="Basic and acidic residues" evidence="1">
    <location>
        <begin position="101"/>
        <end position="119"/>
    </location>
</feature>
<feature type="compositionally biased region" description="Polar residues" evidence="1">
    <location>
        <begin position="195"/>
        <end position="204"/>
    </location>
</feature>
<dbReference type="InterPro" id="IPR050496">
    <property type="entry name" value="SNF2_RAD54_helicase_repair"/>
</dbReference>
<evidence type="ECO:0000256" key="1">
    <source>
        <dbReference type="SAM" id="MobiDB-lite"/>
    </source>
</evidence>
<sequence length="317" mass="35040">MAEKKAKVAVYEKRKLQSIPAPIDSDSDPEFNAGAYVYEKPKKTRTKKNAKKDEECEEVDVLYPKNAGPSRIKLAPNSLAGLFGDLDLHSASESEDDEVPEDRSEDSSQEDRDGRKNEEPPIVLKSLSGIRSQEVKTASGDESVTESESGNEILIIPPKRKLDDTSTKSERPAKKLKSGDDGESSVTESESESEIQSFMSNIASTRHKLPSGGIKPSTADEDSVTESESDNPLDEPISVEIRPNFPRLPDQQRLGPFVLDAKAHVKIPASINTHLRDYQRDGVRFFWERYKAGHGGLLGDDMGLVKQFKLSHFCPPS</sequence>
<dbReference type="Proteomes" id="UP000076761">
    <property type="component" value="Unassembled WGS sequence"/>
</dbReference>
<evidence type="ECO:0000313" key="3">
    <source>
        <dbReference type="Proteomes" id="UP000076761"/>
    </source>
</evidence>
<feature type="compositionally biased region" description="Basic and acidic residues" evidence="1">
    <location>
        <begin position="160"/>
        <end position="180"/>
    </location>
</feature>
<protein>
    <submittedName>
        <fullName evidence="2">Uncharacterized protein</fullName>
    </submittedName>
</protein>
<name>A0A165SCI3_9AGAM</name>
<organism evidence="2 3">
    <name type="scientific">Neolentinus lepideus HHB14362 ss-1</name>
    <dbReference type="NCBI Taxonomy" id="1314782"/>
    <lineage>
        <taxon>Eukaryota</taxon>
        <taxon>Fungi</taxon>
        <taxon>Dikarya</taxon>
        <taxon>Basidiomycota</taxon>
        <taxon>Agaricomycotina</taxon>
        <taxon>Agaricomycetes</taxon>
        <taxon>Gloeophyllales</taxon>
        <taxon>Gloeophyllaceae</taxon>
        <taxon>Neolentinus</taxon>
    </lineage>
</organism>
<keyword evidence="3" id="KW-1185">Reference proteome</keyword>
<accession>A0A165SCI3</accession>
<proteinExistence type="predicted"/>
<dbReference type="STRING" id="1314782.A0A165SCI3"/>
<feature type="compositionally biased region" description="Acidic residues" evidence="1">
    <location>
        <begin position="219"/>
        <end position="233"/>
    </location>
</feature>